<evidence type="ECO:0000313" key="20">
    <source>
        <dbReference type="Proteomes" id="UP000004956"/>
    </source>
</evidence>
<evidence type="ECO:0000313" key="19">
    <source>
        <dbReference type="EMBL" id="EHY30175.1"/>
    </source>
</evidence>
<dbReference type="InterPro" id="IPR012340">
    <property type="entry name" value="NA-bd_OB-fold"/>
</dbReference>
<keyword evidence="3 15" id="KW-0547">Nucleotide-binding</keyword>
<dbReference type="GO" id="GO:0016887">
    <property type="term" value="F:ATP hydrolysis activity"/>
    <property type="evidence" value="ECO:0007669"/>
    <property type="project" value="RHEA"/>
</dbReference>
<reference evidence="19 20" key="1">
    <citation type="submission" date="2011-11" db="EMBL/GenBank/DDBJ databases">
        <authorList>
            <person name="Weinstock G."/>
            <person name="Sodergren E."/>
            <person name="Clifton S."/>
            <person name="Fulton L."/>
            <person name="Fulton B."/>
            <person name="Courtney L."/>
            <person name="Fronick C."/>
            <person name="Harrison M."/>
            <person name="Strong C."/>
            <person name="Farmer C."/>
            <person name="Delahaunty K."/>
            <person name="Markovic C."/>
            <person name="Hall O."/>
            <person name="Minx P."/>
            <person name="Tomlinson C."/>
            <person name="Mitreva M."/>
            <person name="Hou S."/>
            <person name="Chen J."/>
            <person name="Wollam A."/>
            <person name="Pepin K.H."/>
            <person name="Johnson M."/>
            <person name="Bhonagiri V."/>
            <person name="Zhang X."/>
            <person name="Suruliraj S."/>
            <person name="Warren W."/>
            <person name="Chinwalla A."/>
            <person name="Mardis E.R."/>
            <person name="Wilson R.K."/>
        </authorList>
    </citation>
    <scope>NUCLEOTIDE SEQUENCE [LARGE SCALE GENOMIC DNA]</scope>
    <source>
        <strain evidence="19 20">YIT 11816</strain>
    </source>
</reference>
<dbReference type="PANTHER" id="PTHR47964">
    <property type="entry name" value="ATP-DEPENDENT DNA HELICASE HOMOLOG RECG, CHLOROPLASTIC"/>
    <property type="match status" value="1"/>
</dbReference>
<proteinExistence type="inferred from homology"/>
<keyword evidence="7 15" id="KW-0067">ATP-binding</keyword>
<dbReference type="GO" id="GO:0005524">
    <property type="term" value="F:ATP binding"/>
    <property type="evidence" value="ECO:0007669"/>
    <property type="project" value="UniProtKB-KW"/>
</dbReference>
<dbReference type="InterPro" id="IPR011545">
    <property type="entry name" value="DEAD/DEAH_box_helicase_dom"/>
</dbReference>
<dbReference type="PANTHER" id="PTHR47964:SF1">
    <property type="entry name" value="ATP-DEPENDENT DNA HELICASE HOMOLOG RECG, CHLOROPLASTIC"/>
    <property type="match status" value="1"/>
</dbReference>
<organism evidence="19 20">
    <name type="scientific">Sutterella parvirubra YIT 11816</name>
    <dbReference type="NCBI Taxonomy" id="762967"/>
    <lineage>
        <taxon>Bacteria</taxon>
        <taxon>Pseudomonadati</taxon>
        <taxon>Pseudomonadota</taxon>
        <taxon>Betaproteobacteria</taxon>
        <taxon>Burkholderiales</taxon>
        <taxon>Sutterellaceae</taxon>
        <taxon>Sutterella</taxon>
    </lineage>
</organism>
<evidence type="ECO:0000256" key="4">
    <source>
        <dbReference type="ARBA" id="ARBA00022763"/>
    </source>
</evidence>
<evidence type="ECO:0000256" key="16">
    <source>
        <dbReference type="SAM" id="MobiDB-lite"/>
    </source>
</evidence>
<keyword evidence="9 15" id="KW-0233">DNA recombination</keyword>
<protein>
    <recommendedName>
        <fullName evidence="2 15">ATP-dependent DNA helicase RecG</fullName>
        <ecNumber evidence="13 15">5.6.2.4</ecNumber>
    </recommendedName>
</protein>
<keyword evidence="5 15" id="KW-0378">Hydrolase</keyword>
<evidence type="ECO:0000256" key="13">
    <source>
        <dbReference type="ARBA" id="ARBA00034808"/>
    </source>
</evidence>
<evidence type="ECO:0000259" key="18">
    <source>
        <dbReference type="PROSITE" id="PS51194"/>
    </source>
</evidence>
<dbReference type="InterPro" id="IPR014001">
    <property type="entry name" value="Helicase_ATP-bd"/>
</dbReference>
<evidence type="ECO:0000256" key="9">
    <source>
        <dbReference type="ARBA" id="ARBA00023172"/>
    </source>
</evidence>
<dbReference type="InterPro" id="IPR004609">
    <property type="entry name" value="ATP-dep_DNA_helicase_RecG"/>
</dbReference>
<dbReference type="EC" id="5.6.2.4" evidence="13 15"/>
<dbReference type="EMBL" id="AFBQ01000383">
    <property type="protein sequence ID" value="EHY30175.1"/>
    <property type="molecule type" value="Genomic_DNA"/>
</dbReference>
<dbReference type="AlphaFoldDB" id="H3KI90"/>
<keyword evidence="4 15" id="KW-0227">DNA damage</keyword>
<keyword evidence="8" id="KW-0238">DNA-binding</keyword>
<dbReference type="SMART" id="SM00487">
    <property type="entry name" value="DEXDc"/>
    <property type="match status" value="1"/>
</dbReference>
<dbReference type="NCBIfam" id="TIGR00643">
    <property type="entry name" value="recG"/>
    <property type="match status" value="1"/>
</dbReference>
<feature type="region of interest" description="Disordered" evidence="16">
    <location>
        <begin position="1"/>
        <end position="70"/>
    </location>
</feature>
<dbReference type="Pfam" id="PF00270">
    <property type="entry name" value="DEAD"/>
    <property type="match status" value="1"/>
</dbReference>
<dbReference type="HOGENOM" id="CLU_005122_7_5_4"/>
<evidence type="ECO:0000256" key="3">
    <source>
        <dbReference type="ARBA" id="ARBA00022741"/>
    </source>
</evidence>
<dbReference type="PATRIC" id="fig|762967.3.peg.1962"/>
<evidence type="ECO:0000256" key="7">
    <source>
        <dbReference type="ARBA" id="ARBA00022840"/>
    </source>
</evidence>
<keyword evidence="11" id="KW-0413">Isomerase</keyword>
<feature type="compositionally biased region" description="Basic and acidic residues" evidence="16">
    <location>
        <begin position="48"/>
        <end position="61"/>
    </location>
</feature>
<comment type="similarity">
    <text evidence="1 15">Belongs to the helicase family. RecG subfamily.</text>
</comment>
<dbReference type="GO" id="GO:0006281">
    <property type="term" value="P:DNA repair"/>
    <property type="evidence" value="ECO:0007669"/>
    <property type="project" value="UniProtKB-UniRule"/>
</dbReference>
<evidence type="ECO:0000256" key="11">
    <source>
        <dbReference type="ARBA" id="ARBA00023235"/>
    </source>
</evidence>
<feature type="domain" description="Helicase ATP-binding" evidence="17">
    <location>
        <begin position="330"/>
        <end position="494"/>
    </location>
</feature>
<evidence type="ECO:0000256" key="1">
    <source>
        <dbReference type="ARBA" id="ARBA00007504"/>
    </source>
</evidence>
<evidence type="ECO:0000259" key="17">
    <source>
        <dbReference type="PROSITE" id="PS51192"/>
    </source>
</evidence>
<evidence type="ECO:0000256" key="2">
    <source>
        <dbReference type="ARBA" id="ARBA00017846"/>
    </source>
</evidence>
<evidence type="ECO:0000256" key="12">
    <source>
        <dbReference type="ARBA" id="ARBA00034617"/>
    </source>
</evidence>
<dbReference type="InterPro" id="IPR027417">
    <property type="entry name" value="P-loop_NTPase"/>
</dbReference>
<dbReference type="NCBIfam" id="NF008163">
    <property type="entry name" value="PRK10917.1-1"/>
    <property type="match status" value="1"/>
</dbReference>
<dbReference type="STRING" id="762967.HMPREF9440_02492"/>
<evidence type="ECO:0000256" key="15">
    <source>
        <dbReference type="RuleBase" id="RU363016"/>
    </source>
</evidence>
<gene>
    <name evidence="19" type="ORF">HMPREF9440_02492</name>
</gene>
<dbReference type="PROSITE" id="PS51194">
    <property type="entry name" value="HELICASE_CTER"/>
    <property type="match status" value="1"/>
</dbReference>
<comment type="function">
    <text evidence="15">Plays a critical role in recombination and DNA repair. Helps process Holliday junction intermediates to mature products by catalyzing branch migration. Has replication fork regression activity, unwinds stalled or blocked replication forks to make a HJ that can be resolved. Has a DNA unwinding activity characteristic of a DNA helicase with 3'-5' polarity.</text>
</comment>
<dbReference type="PROSITE" id="PS51192">
    <property type="entry name" value="HELICASE_ATP_BIND_1"/>
    <property type="match status" value="1"/>
</dbReference>
<comment type="catalytic activity">
    <reaction evidence="14 15">
        <text>ATP + H2O = ADP + phosphate + H(+)</text>
        <dbReference type="Rhea" id="RHEA:13065"/>
        <dbReference type="ChEBI" id="CHEBI:15377"/>
        <dbReference type="ChEBI" id="CHEBI:15378"/>
        <dbReference type="ChEBI" id="CHEBI:30616"/>
        <dbReference type="ChEBI" id="CHEBI:43474"/>
        <dbReference type="ChEBI" id="CHEBI:456216"/>
        <dbReference type="EC" id="5.6.2.4"/>
    </reaction>
</comment>
<dbReference type="SUPFAM" id="SSF52540">
    <property type="entry name" value="P-loop containing nucleoside triphosphate hydrolases"/>
    <property type="match status" value="2"/>
</dbReference>
<dbReference type="Proteomes" id="UP000004956">
    <property type="component" value="Unassembled WGS sequence"/>
</dbReference>
<keyword evidence="10 15" id="KW-0234">DNA repair</keyword>
<evidence type="ECO:0000256" key="5">
    <source>
        <dbReference type="ARBA" id="ARBA00022801"/>
    </source>
</evidence>
<comment type="catalytic activity">
    <reaction evidence="12 15">
        <text>Couples ATP hydrolysis with the unwinding of duplex DNA by translocating in the 3'-5' direction.</text>
        <dbReference type="EC" id="5.6.2.4"/>
    </reaction>
</comment>
<dbReference type="SUPFAM" id="SSF50249">
    <property type="entry name" value="Nucleic acid-binding proteins"/>
    <property type="match status" value="1"/>
</dbReference>
<dbReference type="InterPro" id="IPR047112">
    <property type="entry name" value="RecG/Mfd"/>
</dbReference>
<dbReference type="GO" id="GO:0043138">
    <property type="term" value="F:3'-5' DNA helicase activity"/>
    <property type="evidence" value="ECO:0007669"/>
    <property type="project" value="UniProtKB-EC"/>
</dbReference>
<evidence type="ECO:0000256" key="6">
    <source>
        <dbReference type="ARBA" id="ARBA00022806"/>
    </source>
</evidence>
<dbReference type="NCBIfam" id="NF008168">
    <property type="entry name" value="PRK10917.2-2"/>
    <property type="match status" value="1"/>
</dbReference>
<dbReference type="OrthoDB" id="9804325at2"/>
<dbReference type="GO" id="GO:0006310">
    <property type="term" value="P:DNA recombination"/>
    <property type="evidence" value="ECO:0007669"/>
    <property type="project" value="UniProtKB-UniRule"/>
</dbReference>
<dbReference type="NCBIfam" id="NF008165">
    <property type="entry name" value="PRK10917.1-3"/>
    <property type="match status" value="1"/>
</dbReference>
<dbReference type="InterPro" id="IPR045562">
    <property type="entry name" value="RecG_dom3_C"/>
</dbReference>
<comment type="caution">
    <text evidence="19">The sequence shown here is derived from an EMBL/GenBank/DDBJ whole genome shotgun (WGS) entry which is preliminary data.</text>
</comment>
<dbReference type="Gene3D" id="3.40.50.300">
    <property type="entry name" value="P-loop containing nucleotide triphosphate hydrolases"/>
    <property type="match status" value="2"/>
</dbReference>
<dbReference type="Pfam" id="PF17191">
    <property type="entry name" value="RecG_wedge"/>
    <property type="match status" value="1"/>
</dbReference>
<evidence type="ECO:0000256" key="8">
    <source>
        <dbReference type="ARBA" id="ARBA00023125"/>
    </source>
</evidence>
<dbReference type="Pfam" id="PF19833">
    <property type="entry name" value="RecG_dom3_C"/>
    <property type="match status" value="1"/>
</dbReference>
<dbReference type="InterPro" id="IPR033454">
    <property type="entry name" value="RecG_wedge"/>
</dbReference>
<accession>H3KI90</accession>
<evidence type="ECO:0000256" key="14">
    <source>
        <dbReference type="ARBA" id="ARBA00048988"/>
    </source>
</evidence>
<dbReference type="Gene3D" id="2.40.50.140">
    <property type="entry name" value="Nucleic acid-binding proteins"/>
    <property type="match status" value="1"/>
</dbReference>
<sequence length="738" mass="82007">MTARDDSPDLFEAPPFEQNPDAADAPEGTGAPAKPRARKTIRTVKPLSEAETKRAGAAKKDEKKRKVTPEERMKKMGLVSDWDFALHMPLRYEDETRIVKIRDLVPGYWAQIEAVPYSTNQRQTSKGAIVIVHVKDDTGTLPLVFFNFHRSNILPHGKTLRISGEVRLDMNGAPQMIHPRYALMKPGDALPTTLTPVYPVSEGLQQRTIRKRIDTALLDVDMDDPVPEDITVRFGLPGFAESVRFLHHPPAGADLTALQDRTDPHWRRLKFDELMAQQITLRETRLLQKERKAEALVPEAGSTIEDDFLKELPFELTGAQKRVVDEIRRDLFREHPMNRLVQGDVGSGKTVVAALAALRAVASGRQAVLMAPTEILAEQHFRKIIDWLTPLGLQIAWLTGKQKGSEKKAALEAIASGAAQIAVGTHALIQEGVKFAKLGLAIVDEQHRFGVAQRLALRRREDFGATPHLLMLSATPIPRTLAMSYLADLDVSVIDELPPGRQPITTKLFVLDKKPLIVSSILGHVAAGHQAYWVCPLIEESEALDLTPAVDCARQLAEALPDVRVGLMHSQLAPDEKHRIMEAFAEGEIDLLVSTTVIEVGVDVPNATLMVIEHAERFGLAQLHQLRGRVGRGSTQSTCVLLYDPNLSDTGRQRMRVIRQTTDGFEIAREDLKIRGPGEFLGERQSGMPMLRFADLEADAVLVETARDAAQEFVRRDPDGARRHARRWFEADAEFLGA</sequence>
<name>H3KI90_9BURK</name>
<dbReference type="InterPro" id="IPR001650">
    <property type="entry name" value="Helicase_C-like"/>
</dbReference>
<dbReference type="CDD" id="cd04488">
    <property type="entry name" value="RecG_wedge_OBF"/>
    <property type="match status" value="1"/>
</dbReference>
<keyword evidence="6 15" id="KW-0347">Helicase</keyword>
<dbReference type="SMART" id="SM00490">
    <property type="entry name" value="HELICc"/>
    <property type="match status" value="1"/>
</dbReference>
<dbReference type="RefSeq" id="WP_008543924.1">
    <property type="nucleotide sequence ID" value="NZ_JH605020.1"/>
</dbReference>
<dbReference type="NCBIfam" id="NF008166">
    <property type="entry name" value="PRK10917.1-4"/>
    <property type="match status" value="1"/>
</dbReference>
<dbReference type="Pfam" id="PF00271">
    <property type="entry name" value="Helicase_C"/>
    <property type="match status" value="1"/>
</dbReference>
<feature type="domain" description="Helicase C-terminal" evidence="18">
    <location>
        <begin position="503"/>
        <end position="673"/>
    </location>
</feature>
<evidence type="ECO:0000256" key="10">
    <source>
        <dbReference type="ARBA" id="ARBA00023204"/>
    </source>
</evidence>
<dbReference type="GO" id="GO:0003677">
    <property type="term" value="F:DNA binding"/>
    <property type="evidence" value="ECO:0007669"/>
    <property type="project" value="UniProtKB-KW"/>
</dbReference>
<keyword evidence="20" id="KW-1185">Reference proteome</keyword>
<dbReference type="CDD" id="cd17992">
    <property type="entry name" value="DEXHc_RecG"/>
    <property type="match status" value="1"/>
</dbReference>